<dbReference type="SUPFAM" id="SSF52540">
    <property type="entry name" value="P-loop containing nucleoside triphosphate hydrolases"/>
    <property type="match status" value="1"/>
</dbReference>
<dbReference type="PROSITE" id="PS50082">
    <property type="entry name" value="WD_REPEATS_2"/>
    <property type="match status" value="6"/>
</dbReference>
<dbReference type="Gene3D" id="3.40.50.1580">
    <property type="entry name" value="Nucleoside phosphorylase domain"/>
    <property type="match status" value="1"/>
</dbReference>
<comment type="caution">
    <text evidence="6">The sequence shown here is derived from an EMBL/GenBank/DDBJ whole genome shotgun (WGS) entry which is preliminary data.</text>
</comment>
<dbReference type="Gene3D" id="2.130.10.10">
    <property type="entry name" value="YVTN repeat-like/Quinoprotein amine dehydrogenase"/>
    <property type="match status" value="4"/>
</dbReference>
<dbReference type="SMART" id="SM00320">
    <property type="entry name" value="WD40"/>
    <property type="match status" value="8"/>
</dbReference>
<dbReference type="Pfam" id="PF24883">
    <property type="entry name" value="NPHP3_N"/>
    <property type="match status" value="1"/>
</dbReference>
<feature type="repeat" description="WD" evidence="3">
    <location>
        <begin position="1365"/>
        <end position="1405"/>
    </location>
</feature>
<evidence type="ECO:0000256" key="1">
    <source>
        <dbReference type="ARBA" id="ARBA00022574"/>
    </source>
</evidence>
<dbReference type="Pfam" id="PF01048">
    <property type="entry name" value="PNP_UDP_1"/>
    <property type="match status" value="1"/>
</dbReference>
<dbReference type="GO" id="GO:0009116">
    <property type="term" value="P:nucleoside metabolic process"/>
    <property type="evidence" value="ECO:0007669"/>
    <property type="project" value="InterPro"/>
</dbReference>
<dbReference type="InterPro" id="IPR001680">
    <property type="entry name" value="WD40_rpt"/>
</dbReference>
<feature type="repeat" description="WD" evidence="3">
    <location>
        <begin position="1239"/>
        <end position="1280"/>
    </location>
</feature>
<dbReference type="InterPro" id="IPR053137">
    <property type="entry name" value="NLR-like"/>
</dbReference>
<dbReference type="GeneID" id="70249169"/>
<dbReference type="InterPro" id="IPR036322">
    <property type="entry name" value="WD40_repeat_dom_sf"/>
</dbReference>
<keyword evidence="2" id="KW-0677">Repeat</keyword>
<evidence type="ECO:0000259" key="4">
    <source>
        <dbReference type="Pfam" id="PF01048"/>
    </source>
</evidence>
<evidence type="ECO:0000313" key="7">
    <source>
        <dbReference type="Proteomes" id="UP001201262"/>
    </source>
</evidence>
<dbReference type="InterPro" id="IPR015943">
    <property type="entry name" value="WD40/YVTN_repeat-like_dom_sf"/>
</dbReference>
<feature type="repeat" description="WD" evidence="3">
    <location>
        <begin position="1281"/>
        <end position="1322"/>
    </location>
</feature>
<evidence type="ECO:0000256" key="2">
    <source>
        <dbReference type="ARBA" id="ARBA00022737"/>
    </source>
</evidence>
<keyword evidence="7" id="KW-1185">Reference proteome</keyword>
<reference evidence="6" key="1">
    <citation type="submission" date="2021-12" db="EMBL/GenBank/DDBJ databases">
        <title>Convergent genome expansion in fungi linked to evolution of root-endophyte symbiosis.</title>
        <authorList>
            <consortium name="DOE Joint Genome Institute"/>
            <person name="Ke Y.-H."/>
            <person name="Bonito G."/>
            <person name="Liao H.-L."/>
            <person name="Looney B."/>
            <person name="Rojas-Flechas A."/>
            <person name="Nash J."/>
            <person name="Hameed K."/>
            <person name="Schadt C."/>
            <person name="Martin F."/>
            <person name="Crous P.W."/>
            <person name="Miettinen O."/>
            <person name="Magnuson J.K."/>
            <person name="Labbe J."/>
            <person name="Jacobson D."/>
            <person name="Doktycz M.J."/>
            <person name="Veneault-Fourrey C."/>
            <person name="Kuo A."/>
            <person name="Mondo S."/>
            <person name="Calhoun S."/>
            <person name="Riley R."/>
            <person name="Ohm R."/>
            <person name="LaButti K."/>
            <person name="Andreopoulos B."/>
            <person name="Pangilinan J."/>
            <person name="Nolan M."/>
            <person name="Tritt A."/>
            <person name="Clum A."/>
            <person name="Lipzen A."/>
            <person name="Daum C."/>
            <person name="Barry K."/>
            <person name="Grigoriev I.V."/>
            <person name="Vilgalys R."/>
        </authorList>
    </citation>
    <scope>NUCLEOTIDE SEQUENCE</scope>
    <source>
        <strain evidence="6">PMI_201</strain>
    </source>
</reference>
<dbReference type="InterPro" id="IPR000845">
    <property type="entry name" value="Nucleoside_phosphorylase_d"/>
</dbReference>
<dbReference type="PANTHER" id="PTHR46082:SF11">
    <property type="entry name" value="AAA+ ATPASE DOMAIN-CONTAINING PROTEIN-RELATED"/>
    <property type="match status" value="1"/>
</dbReference>
<feature type="repeat" description="WD" evidence="3">
    <location>
        <begin position="901"/>
        <end position="942"/>
    </location>
</feature>
<dbReference type="SUPFAM" id="SSF53167">
    <property type="entry name" value="Purine and uridine phosphorylases"/>
    <property type="match status" value="1"/>
</dbReference>
<proteinExistence type="predicted"/>
<dbReference type="PRINTS" id="PR00320">
    <property type="entry name" value="GPROTEINBRPT"/>
</dbReference>
<dbReference type="RefSeq" id="XP_046078176.1">
    <property type="nucleotide sequence ID" value="XM_046218882.1"/>
</dbReference>
<gene>
    <name evidence="6" type="ORF">BGW36DRAFT_403111</name>
</gene>
<feature type="repeat" description="WD" evidence="3">
    <location>
        <begin position="989"/>
        <end position="1030"/>
    </location>
</feature>
<dbReference type="PROSITE" id="PS00678">
    <property type="entry name" value="WD_REPEATS_1"/>
    <property type="match status" value="3"/>
</dbReference>
<protein>
    <submittedName>
        <fullName evidence="6">WD40-repeat-containing domain protein</fullName>
    </submittedName>
</protein>
<evidence type="ECO:0000259" key="5">
    <source>
        <dbReference type="Pfam" id="PF24883"/>
    </source>
</evidence>
<keyword evidence="1 3" id="KW-0853">WD repeat</keyword>
<feature type="repeat" description="WD" evidence="3">
    <location>
        <begin position="1156"/>
        <end position="1197"/>
    </location>
</feature>
<dbReference type="Pfam" id="PF00400">
    <property type="entry name" value="WD40"/>
    <property type="match status" value="6"/>
</dbReference>
<dbReference type="CDD" id="cd00200">
    <property type="entry name" value="WD40"/>
    <property type="match status" value="2"/>
</dbReference>
<dbReference type="InterPro" id="IPR019775">
    <property type="entry name" value="WD40_repeat_CS"/>
</dbReference>
<dbReference type="GO" id="GO:0003824">
    <property type="term" value="F:catalytic activity"/>
    <property type="evidence" value="ECO:0007669"/>
    <property type="project" value="InterPro"/>
</dbReference>
<feature type="domain" description="Nephrocystin 3-like N-terminal" evidence="5">
    <location>
        <begin position="348"/>
        <end position="503"/>
    </location>
</feature>
<dbReference type="Proteomes" id="UP001201262">
    <property type="component" value="Unassembled WGS sequence"/>
</dbReference>
<dbReference type="EMBL" id="JAJTJA010000001">
    <property type="protein sequence ID" value="KAH8705555.1"/>
    <property type="molecule type" value="Genomic_DNA"/>
</dbReference>
<dbReference type="InterPro" id="IPR027417">
    <property type="entry name" value="P-loop_NTPase"/>
</dbReference>
<dbReference type="InterPro" id="IPR035994">
    <property type="entry name" value="Nucleoside_phosphorylase_sf"/>
</dbReference>
<dbReference type="InterPro" id="IPR056884">
    <property type="entry name" value="NPHP3-like_N"/>
</dbReference>
<name>A0AAD4L2T2_9EURO</name>
<dbReference type="InterPro" id="IPR020472">
    <property type="entry name" value="WD40_PAC1"/>
</dbReference>
<dbReference type="CDD" id="cd09008">
    <property type="entry name" value="MTAN"/>
    <property type="match status" value="1"/>
</dbReference>
<organism evidence="6 7">
    <name type="scientific">Talaromyces proteolyticus</name>
    <dbReference type="NCBI Taxonomy" id="1131652"/>
    <lineage>
        <taxon>Eukaryota</taxon>
        <taxon>Fungi</taxon>
        <taxon>Dikarya</taxon>
        <taxon>Ascomycota</taxon>
        <taxon>Pezizomycotina</taxon>
        <taxon>Eurotiomycetes</taxon>
        <taxon>Eurotiomycetidae</taxon>
        <taxon>Eurotiales</taxon>
        <taxon>Trichocomaceae</taxon>
        <taxon>Talaromyces</taxon>
        <taxon>Talaromyces sect. Bacilispori</taxon>
    </lineage>
</organism>
<dbReference type="Gene3D" id="3.40.50.300">
    <property type="entry name" value="P-loop containing nucleotide triphosphate hydrolases"/>
    <property type="match status" value="1"/>
</dbReference>
<accession>A0AAD4L2T2</accession>
<feature type="domain" description="Nucleoside phosphorylase" evidence="4">
    <location>
        <begin position="12"/>
        <end position="276"/>
    </location>
</feature>
<dbReference type="PROSITE" id="PS50294">
    <property type="entry name" value="WD_REPEATS_REGION"/>
    <property type="match status" value="4"/>
</dbReference>
<sequence>MSHRIRREDYTVGWVCALPIELEAAQALLDEVHQNSYRNANDTNIYTLGRIERHNVVIACLPFSQMGTNSAAAVAAQMNSTFPSIQLRLMVGIGGGVPSASQDIRLGDVVVSHRVVQYDFGKNTENGFKRTGFLNNPPTILLNAIAKLEANSGKNHFEYDSRLGEQKKFTQNVAGADRLFEADYSHIDGDTCEKCDERKLVDRKPRDAGKQVMIHYGTIASGNQVMRSAVERDRISSELGGILCYEMEAAGLMNSFPCLVIRGICDYSDSHKNKQWQPYASGTAAIYAKKVLSIVPPAEASQLRVDKPSTEDEGPLKRLPYAVDAPFNSYKKQHDPACLPNTRVDVLEKISEWMRKEDEQGLFWLNGLAGTGKSTIARTIARKAYEEGHLGASFFFSKGGGDLGTAKKFVTTIARQLASQSSILEECIIECIQQCREIADLCLFDQWHRLIIQPFSRLKHGDTFVIVIDALDECDNDGDIKEIVRLLAQSTSPSKLRVFLTSRPEVPVRRVFHNLPVDVRRHFVLHEISSETVDNDISVFFAKELQEVAANNYLDAGWPGREIIERLVHHANGLFIWAATACRFINDGHFANERLTTILQTGRSGTVAEKHLDEIYLTVFTQSISPSYSESEKSLTYSLLRYIIGTIAILSSQLSINSLGAILGIRGQDVQRTLNDLHAIFAVPEDPSHPVHLHHPSLRDFLLDGRRCTDPNLHVDEIPAHRKLFINCIKLMSDKLKRDICGLNAPGALLRHVTQGHIEKCIPPELQYACLHWENHLLKSETAIYDKDIVHEFLKEHLLHWLEALSLMENVSESILIMNSLISLTSENNCPQLHAFIWDTIRFIQYNRHGFQQAPLQLYFSALVFIPVRSVVRNQFKDQANLWVKQLPNVQDNWSSCLQTLEGHTTGVEKVVFSPDGKMLVSICYTNIIRLWDTTTGQCLRILEGYHGMGYDAQAFILSPHGEISIATSGDGYKIQLRDVMTNRCLHILEGHTDLVSAIFVGPNGSLLASVSDDDTIRLWDTSTGHCLQTIVASLYLSSKIVFKSDGKMIAFRSNLGPIQLRDTTTGKCLQTFEIAESLAFSSLAFKQNEEIFAFLEGFGEVSLWNIATGQYLQHIRVNASIHNIEFDPTGNLLASLGDNSIQIWDATNFQCLQILQGHSGGIIALACNPDGKTLASGSYDSTVRLWDITSGQQEQALQTRRSSRKSVFSLNTKVLASILSGGVIELHDIKTGQCLRSLHCYTNFIDDICFSPDGKSLASALHDGKIYLWDVMAGQCLHVLDVHEKGILRLLFVSDGKILVHGLETKTFSLWNIKDGKSLHVLECTDNMADVFGFYGGILATILFTPRSIITLWDITTGQRLQILDPHSTNITALAFILDGRLLASASKREILFWDTKTGQCLYKTDSLGTVLTLSISSDNRYMNTEKGRIPLHPSLFEEWEEERHVSHELYVTNDWITLDGREFLWLPPEYRMWHEYPFFEVSRLCAILDEHTIALECRPGRAAPILELTDLAIINSKPMYS</sequence>
<dbReference type="PANTHER" id="PTHR46082">
    <property type="entry name" value="ATP/GTP-BINDING PROTEIN-RELATED"/>
    <property type="match status" value="1"/>
</dbReference>
<evidence type="ECO:0000313" key="6">
    <source>
        <dbReference type="EMBL" id="KAH8705555.1"/>
    </source>
</evidence>
<dbReference type="SUPFAM" id="SSF50978">
    <property type="entry name" value="WD40 repeat-like"/>
    <property type="match status" value="2"/>
</dbReference>
<evidence type="ECO:0000256" key="3">
    <source>
        <dbReference type="PROSITE-ProRule" id="PRU00221"/>
    </source>
</evidence>